<dbReference type="Proteomes" id="UP000216008">
    <property type="component" value="Unassembled WGS sequence"/>
</dbReference>
<dbReference type="AlphaFoldDB" id="A0A267MA65"/>
<protein>
    <submittedName>
        <fullName evidence="1">Uncharacterized protein</fullName>
    </submittedName>
</protein>
<sequence length="225" mass="24492">MSLFFNGIKLAKNTDTVSGGVNLLVNTDRMTHFNNLGNKGDSTGYSIDDKASYTEDLNAKEIKTNVFHAFGSTLTKAPVALAQDVYLPAGTWTLSFLGRNNGNKSSNDTLKTNTVSLFSDWSDSHDNAPLGTSDLMDNVWKLHKITFTTSEGMLHKNIRIVNNTNNGIAGGSLYFANFKLEAGSQATTYCPSYQDILAEIKAIKTTMGGVIANTIRHLFSYTEVA</sequence>
<evidence type="ECO:0000313" key="1">
    <source>
        <dbReference type="EMBL" id="PAB55818.1"/>
    </source>
</evidence>
<organism evidence="1 2">
    <name type="scientific">Lactobacillus johnsonii</name>
    <dbReference type="NCBI Taxonomy" id="33959"/>
    <lineage>
        <taxon>Bacteria</taxon>
        <taxon>Bacillati</taxon>
        <taxon>Bacillota</taxon>
        <taxon>Bacilli</taxon>
        <taxon>Lactobacillales</taxon>
        <taxon>Lactobacillaceae</taxon>
        <taxon>Lactobacillus</taxon>
    </lineage>
</organism>
<accession>A0A267MA65</accession>
<gene>
    <name evidence="1" type="ORF">A3Q24_03625</name>
</gene>
<reference evidence="1 2" key="1">
    <citation type="submission" date="2017-05" db="EMBL/GenBank/DDBJ databases">
        <title>Lactobacillus johnsonii from commercial turkeys.</title>
        <authorList>
            <person name="Johnson T.J."/>
            <person name="Youmans B."/>
        </authorList>
    </citation>
    <scope>NUCLEOTIDE SEQUENCE [LARGE SCALE GENOMIC DNA]</scope>
    <source>
        <strain evidence="1 2">UMNLJ114</strain>
    </source>
</reference>
<name>A0A267MA65_LACJH</name>
<evidence type="ECO:0000313" key="2">
    <source>
        <dbReference type="Proteomes" id="UP000216008"/>
    </source>
</evidence>
<dbReference type="EMBL" id="NIBD01000019">
    <property type="protein sequence ID" value="PAB55818.1"/>
    <property type="molecule type" value="Genomic_DNA"/>
</dbReference>
<proteinExistence type="predicted"/>
<comment type="caution">
    <text evidence="1">The sequence shown here is derived from an EMBL/GenBank/DDBJ whole genome shotgun (WGS) entry which is preliminary data.</text>
</comment>
<dbReference type="RefSeq" id="WP_095182695.1">
    <property type="nucleotide sequence ID" value="NZ_NIBC01000035.1"/>
</dbReference>